<reference evidence="15 16" key="1">
    <citation type="submission" date="2022-07" db="EMBL/GenBank/DDBJ databases">
        <title>Bombella genomes.</title>
        <authorList>
            <person name="Harer L."/>
            <person name="Styblova S."/>
            <person name="Ehrmann M."/>
        </authorList>
    </citation>
    <scope>NUCLEOTIDE SEQUENCE [LARGE SCALE GENOMIC DNA]</scope>
    <source>
        <strain evidence="15 16">TMW 2.2558</strain>
    </source>
</reference>
<proteinExistence type="inferred from homology"/>
<evidence type="ECO:0000256" key="8">
    <source>
        <dbReference type="ARBA" id="ARBA00022723"/>
    </source>
</evidence>
<feature type="binding site" evidence="13">
    <location>
        <position position="68"/>
    </location>
    <ligand>
        <name>[4Fe-4S] cluster</name>
        <dbReference type="ChEBI" id="CHEBI:49883"/>
        <note>4Fe-4S-S-AdoMet</note>
    </ligand>
</feature>
<comment type="catalytic activity">
    <reaction evidence="12 13">
        <text>(4R,5S)-dethiobiotin + (sulfur carrier)-SH + 2 reduced [2Fe-2S]-[ferredoxin] + 2 S-adenosyl-L-methionine = (sulfur carrier)-H + biotin + 2 5'-deoxyadenosine + 2 L-methionine + 2 oxidized [2Fe-2S]-[ferredoxin]</text>
        <dbReference type="Rhea" id="RHEA:22060"/>
        <dbReference type="Rhea" id="RHEA-COMP:10000"/>
        <dbReference type="Rhea" id="RHEA-COMP:10001"/>
        <dbReference type="Rhea" id="RHEA-COMP:14737"/>
        <dbReference type="Rhea" id="RHEA-COMP:14739"/>
        <dbReference type="ChEBI" id="CHEBI:17319"/>
        <dbReference type="ChEBI" id="CHEBI:29917"/>
        <dbReference type="ChEBI" id="CHEBI:33737"/>
        <dbReference type="ChEBI" id="CHEBI:33738"/>
        <dbReference type="ChEBI" id="CHEBI:57586"/>
        <dbReference type="ChEBI" id="CHEBI:57844"/>
        <dbReference type="ChEBI" id="CHEBI:59789"/>
        <dbReference type="ChEBI" id="CHEBI:64428"/>
        <dbReference type="ChEBI" id="CHEBI:149473"/>
        <dbReference type="EC" id="2.8.1.6"/>
    </reaction>
</comment>
<dbReference type="EC" id="2.8.1.6" evidence="3 13"/>
<dbReference type="SFLD" id="SFLDF00272">
    <property type="entry name" value="biotin_synthase"/>
    <property type="match status" value="1"/>
</dbReference>
<dbReference type="SFLD" id="SFLDS00029">
    <property type="entry name" value="Radical_SAM"/>
    <property type="match status" value="1"/>
</dbReference>
<name>A0ABT3W662_9PROT</name>
<keyword evidence="8 13" id="KW-0479">Metal-binding</keyword>
<comment type="pathway">
    <text evidence="1 13">Cofactor biosynthesis; biotin biosynthesis; biotin from 7,8-diaminononanoate: step 2/2.</text>
</comment>
<dbReference type="SFLD" id="SFLDG01060">
    <property type="entry name" value="BATS_domain_containing"/>
    <property type="match status" value="1"/>
</dbReference>
<evidence type="ECO:0000259" key="14">
    <source>
        <dbReference type="PROSITE" id="PS51918"/>
    </source>
</evidence>
<evidence type="ECO:0000313" key="15">
    <source>
        <dbReference type="EMBL" id="MCX5614193.1"/>
    </source>
</evidence>
<dbReference type="InterPro" id="IPR013785">
    <property type="entry name" value="Aldolase_TIM"/>
</dbReference>
<feature type="binding site" evidence="13">
    <location>
        <position position="271"/>
    </location>
    <ligand>
        <name>[2Fe-2S] cluster</name>
        <dbReference type="ChEBI" id="CHEBI:190135"/>
    </ligand>
</feature>
<dbReference type="Pfam" id="PF06968">
    <property type="entry name" value="BATS"/>
    <property type="match status" value="1"/>
</dbReference>
<evidence type="ECO:0000256" key="2">
    <source>
        <dbReference type="ARBA" id="ARBA00010765"/>
    </source>
</evidence>
<dbReference type="PIRSF" id="PIRSF001619">
    <property type="entry name" value="Biotin_synth"/>
    <property type="match status" value="1"/>
</dbReference>
<evidence type="ECO:0000313" key="16">
    <source>
        <dbReference type="Proteomes" id="UP001165648"/>
    </source>
</evidence>
<evidence type="ECO:0000256" key="5">
    <source>
        <dbReference type="ARBA" id="ARBA00022679"/>
    </source>
</evidence>
<keyword evidence="10 13" id="KW-0408">Iron</keyword>
<keyword evidence="6 13" id="KW-0949">S-adenosyl-L-methionine</keyword>
<feature type="binding site" evidence="13">
    <location>
        <position position="199"/>
    </location>
    <ligand>
        <name>[2Fe-2S] cluster</name>
        <dbReference type="ChEBI" id="CHEBI:190135"/>
    </ligand>
</feature>
<dbReference type="InterPro" id="IPR024177">
    <property type="entry name" value="Biotin_synthase"/>
</dbReference>
<keyword evidence="16" id="KW-1185">Reference proteome</keyword>
<dbReference type="SMART" id="SM00729">
    <property type="entry name" value="Elp3"/>
    <property type="match status" value="1"/>
</dbReference>
<dbReference type="SUPFAM" id="SSF102114">
    <property type="entry name" value="Radical SAM enzymes"/>
    <property type="match status" value="1"/>
</dbReference>
<dbReference type="PROSITE" id="PS51918">
    <property type="entry name" value="RADICAL_SAM"/>
    <property type="match status" value="1"/>
</dbReference>
<evidence type="ECO:0000256" key="10">
    <source>
        <dbReference type="ARBA" id="ARBA00023004"/>
    </source>
</evidence>
<comment type="caution">
    <text evidence="15">The sequence shown here is derived from an EMBL/GenBank/DDBJ whole genome shotgun (WGS) entry which is preliminary data.</text>
</comment>
<feature type="domain" description="Radical SAM core" evidence="14">
    <location>
        <begin position="49"/>
        <end position="276"/>
    </location>
</feature>
<evidence type="ECO:0000256" key="3">
    <source>
        <dbReference type="ARBA" id="ARBA00012236"/>
    </source>
</evidence>
<dbReference type="PANTHER" id="PTHR22976:SF2">
    <property type="entry name" value="BIOTIN SYNTHASE, MITOCHONDRIAL"/>
    <property type="match status" value="1"/>
</dbReference>
<dbReference type="Gene3D" id="3.20.20.70">
    <property type="entry name" value="Aldolase class I"/>
    <property type="match status" value="1"/>
</dbReference>
<feature type="binding site" evidence="13">
    <location>
        <position position="108"/>
    </location>
    <ligand>
        <name>[2Fe-2S] cluster</name>
        <dbReference type="ChEBI" id="CHEBI:190135"/>
    </ligand>
</feature>
<evidence type="ECO:0000256" key="12">
    <source>
        <dbReference type="ARBA" id="ARBA00051157"/>
    </source>
</evidence>
<dbReference type="InterPro" id="IPR007197">
    <property type="entry name" value="rSAM"/>
</dbReference>
<gene>
    <name evidence="13 15" type="primary">bioB</name>
    <name evidence="15" type="ORF">NQF64_02880</name>
</gene>
<comment type="cofactor">
    <cofactor evidence="13">
        <name>[2Fe-2S] cluster</name>
        <dbReference type="ChEBI" id="CHEBI:190135"/>
    </cofactor>
    <text evidence="13">Binds 1 [2Fe-2S] cluster. The cluster is coordinated with 3 cysteines and 1 arginine.</text>
</comment>
<feature type="binding site" evidence="13">
    <location>
        <position position="71"/>
    </location>
    <ligand>
        <name>[4Fe-4S] cluster</name>
        <dbReference type="ChEBI" id="CHEBI:49883"/>
        <note>4Fe-4S-S-AdoMet</note>
    </ligand>
</feature>
<feature type="binding site" evidence="13">
    <location>
        <position position="64"/>
    </location>
    <ligand>
        <name>[4Fe-4S] cluster</name>
        <dbReference type="ChEBI" id="CHEBI:49883"/>
        <note>4Fe-4S-S-AdoMet</note>
    </ligand>
</feature>
<dbReference type="PANTHER" id="PTHR22976">
    <property type="entry name" value="BIOTIN SYNTHASE"/>
    <property type="match status" value="1"/>
</dbReference>
<comment type="cofactor">
    <cofactor evidence="13">
        <name>[4Fe-4S] cluster</name>
        <dbReference type="ChEBI" id="CHEBI:49883"/>
    </cofactor>
    <text evidence="13">Binds 1 [4Fe-4S] cluster. The cluster is coordinated with 3 cysteines and an exchangeable S-adenosyl-L-methionine.</text>
</comment>
<dbReference type="InterPro" id="IPR010722">
    <property type="entry name" value="BATS_dom"/>
</dbReference>
<accession>A0ABT3W662</accession>
<sequence length="327" mass="35990">MTEQPCPVPHAPHLRHDWTREEAEALLALPFPELIFQAQQAHRQFFDPTKVQISTLLSIKSGGCPEDCAYCPQSAHHDKRMEAEKLMPLERVIADAKRSKEAGAGRFCMGAAWRAPKDRDLDAVCRMVEEVKALGLETCLTIGMLTPSQSARLKDAGLDYYNHNLDTSEDFYGKIITTRTYQERLDTLANVRDAGIKICCGGIIGMGEDSQDRAGLLTTLATLPTHPESVPINLLVRVEGTPLADEETVDPITFARVIATARIMMPASHVRLAAGRENMSESTHALCFLAGANSIFWGEKLLTTPNPAQNRDTKLLAMLGMTPMVHA</sequence>
<dbReference type="HAMAP" id="MF_01694">
    <property type="entry name" value="BioB"/>
    <property type="match status" value="1"/>
</dbReference>
<evidence type="ECO:0000256" key="9">
    <source>
        <dbReference type="ARBA" id="ARBA00022756"/>
    </source>
</evidence>
<evidence type="ECO:0000256" key="1">
    <source>
        <dbReference type="ARBA" id="ARBA00004942"/>
    </source>
</evidence>
<keyword evidence="4 13" id="KW-0004">4Fe-4S</keyword>
<evidence type="ECO:0000256" key="13">
    <source>
        <dbReference type="HAMAP-Rule" id="MF_01694"/>
    </source>
</evidence>
<dbReference type="GO" id="GO:0004076">
    <property type="term" value="F:biotin synthase activity"/>
    <property type="evidence" value="ECO:0007669"/>
    <property type="project" value="UniProtKB-EC"/>
</dbReference>
<evidence type="ECO:0000256" key="6">
    <source>
        <dbReference type="ARBA" id="ARBA00022691"/>
    </source>
</evidence>
<keyword evidence="7 13" id="KW-0001">2Fe-2S</keyword>
<dbReference type="NCBIfam" id="TIGR00433">
    <property type="entry name" value="bioB"/>
    <property type="match status" value="1"/>
</dbReference>
<dbReference type="EMBL" id="JANIDW010000001">
    <property type="protein sequence ID" value="MCX5614193.1"/>
    <property type="molecule type" value="Genomic_DNA"/>
</dbReference>
<keyword evidence="5 13" id="KW-0808">Transferase</keyword>
<keyword evidence="11 13" id="KW-0411">Iron-sulfur</keyword>
<comment type="function">
    <text evidence="13">Catalyzes the conversion of dethiobiotin (DTB) to biotin by the insertion of a sulfur atom into dethiobiotin via a radical-based mechanism.</text>
</comment>
<dbReference type="SMART" id="SM00876">
    <property type="entry name" value="BATS"/>
    <property type="match status" value="1"/>
</dbReference>
<evidence type="ECO:0000256" key="4">
    <source>
        <dbReference type="ARBA" id="ARBA00022485"/>
    </source>
</evidence>
<dbReference type="Pfam" id="PF04055">
    <property type="entry name" value="Radical_SAM"/>
    <property type="match status" value="1"/>
</dbReference>
<dbReference type="SFLD" id="SFLDG01278">
    <property type="entry name" value="biotin_synthase_like"/>
    <property type="match status" value="1"/>
</dbReference>
<dbReference type="InterPro" id="IPR002684">
    <property type="entry name" value="Biotin_synth/BioAB"/>
</dbReference>
<dbReference type="Proteomes" id="UP001165648">
    <property type="component" value="Unassembled WGS sequence"/>
</dbReference>
<dbReference type="CDD" id="cd01335">
    <property type="entry name" value="Radical_SAM"/>
    <property type="match status" value="1"/>
</dbReference>
<evidence type="ECO:0000256" key="7">
    <source>
        <dbReference type="ARBA" id="ARBA00022714"/>
    </source>
</evidence>
<evidence type="ECO:0000256" key="11">
    <source>
        <dbReference type="ARBA" id="ARBA00023014"/>
    </source>
</evidence>
<dbReference type="InterPro" id="IPR058240">
    <property type="entry name" value="rSAM_sf"/>
</dbReference>
<comment type="similarity">
    <text evidence="2 13">Belongs to the radical SAM superfamily. Biotin synthase family.</text>
</comment>
<dbReference type="RefSeq" id="WP_099027294.1">
    <property type="nucleotide sequence ID" value="NZ_JANIDW010000001.1"/>
</dbReference>
<feature type="binding site" evidence="13">
    <location>
        <position position="139"/>
    </location>
    <ligand>
        <name>[2Fe-2S] cluster</name>
        <dbReference type="ChEBI" id="CHEBI:190135"/>
    </ligand>
</feature>
<comment type="subunit">
    <text evidence="13">Homodimer.</text>
</comment>
<organism evidence="15 16">
    <name type="scientific">Bombella saccharophila</name>
    <dbReference type="NCBI Taxonomy" id="2967338"/>
    <lineage>
        <taxon>Bacteria</taxon>
        <taxon>Pseudomonadati</taxon>
        <taxon>Pseudomonadota</taxon>
        <taxon>Alphaproteobacteria</taxon>
        <taxon>Acetobacterales</taxon>
        <taxon>Acetobacteraceae</taxon>
        <taxon>Bombella</taxon>
    </lineage>
</organism>
<keyword evidence="9 13" id="KW-0093">Biotin biosynthesis</keyword>
<protein>
    <recommendedName>
        <fullName evidence="3 13">Biotin synthase</fullName>
        <ecNumber evidence="3 13">2.8.1.6</ecNumber>
    </recommendedName>
</protein>
<dbReference type="InterPro" id="IPR006638">
    <property type="entry name" value="Elp3/MiaA/NifB-like_rSAM"/>
</dbReference>